<evidence type="ECO:0000313" key="1">
    <source>
        <dbReference type="EMBL" id="MPL68385.1"/>
    </source>
</evidence>
<sequence length="269" mass="31262">MEISSVSNLYQNQQTNSQIQTYNYNQTSNNSNSFNSELTNEESGKIKLIKKDIVDFIDKNNGFSSVSKENEELFRTILSDDKVSNEEWKNISYEQAKELNNLITTSMIGSGGVIAINSNIFDMANISYDENFNKALYETLKNIDDDKERFLFASDVEAKLGYNYKNPFDITLNTNRIEKEIEERITREKEKYKDFDNKDQILADIIQDLKNWKITDYGSFIKDLGNEYKELSQNPIVSSESKLRYKVVFQNLLDLETNYNKAKNESNYA</sequence>
<gene>
    <name evidence="1" type="ORF">SDC9_14106</name>
</gene>
<protein>
    <submittedName>
        <fullName evidence="1">Uncharacterized protein</fullName>
    </submittedName>
</protein>
<comment type="caution">
    <text evidence="1">The sequence shown here is derived from an EMBL/GenBank/DDBJ whole genome shotgun (WGS) entry which is preliminary data.</text>
</comment>
<dbReference type="EMBL" id="VSSQ01000041">
    <property type="protein sequence ID" value="MPL68385.1"/>
    <property type="molecule type" value="Genomic_DNA"/>
</dbReference>
<name>A0A644TN38_9ZZZZ</name>
<organism evidence="1">
    <name type="scientific">bioreactor metagenome</name>
    <dbReference type="NCBI Taxonomy" id="1076179"/>
    <lineage>
        <taxon>unclassified sequences</taxon>
        <taxon>metagenomes</taxon>
        <taxon>ecological metagenomes</taxon>
    </lineage>
</organism>
<accession>A0A644TN38</accession>
<dbReference type="AlphaFoldDB" id="A0A644TN38"/>
<proteinExistence type="predicted"/>
<reference evidence="1" key="1">
    <citation type="submission" date="2019-08" db="EMBL/GenBank/DDBJ databases">
        <authorList>
            <person name="Kucharzyk K."/>
            <person name="Murdoch R.W."/>
            <person name="Higgins S."/>
            <person name="Loffler F."/>
        </authorList>
    </citation>
    <scope>NUCLEOTIDE SEQUENCE</scope>
</reference>